<accession>A0AAV7JML3</accession>
<sequence length="221" mass="25662">MSKHQEPIHSFFSKRARVVTGSSDANNDVQVAIVDPKSVPNDISKTVREGPTQVKLLKYPVDSNERRFRKGWFKDLVWLEYSQTRDFCYACRHFGMGQYSSSYDIKKKYHEMSLIYHPDMKTGDSEKFMTISKAYKTLTNPEMLKTFYETGDPNGKKSIDFSIALPTWLSDEKYSTVILLIYGICFLVLLPTVVGIWWHRSMKYTNTKVIFFIMLCSNQAI</sequence>
<keyword evidence="1" id="KW-0472">Membrane</keyword>
<keyword evidence="1" id="KW-1133">Transmembrane helix</keyword>
<dbReference type="GO" id="GO:0006620">
    <property type="term" value="P:post-translational protein targeting to endoplasmic reticulum membrane"/>
    <property type="evidence" value="ECO:0007669"/>
    <property type="project" value="TreeGrafter"/>
</dbReference>
<dbReference type="Proteomes" id="UP001165289">
    <property type="component" value="Unassembled WGS sequence"/>
</dbReference>
<dbReference type="Pfam" id="PF00226">
    <property type="entry name" value="DnaJ"/>
    <property type="match status" value="1"/>
</dbReference>
<gene>
    <name evidence="3" type="ORF">LOD99_6078</name>
</gene>
<dbReference type="InterPro" id="IPR036869">
    <property type="entry name" value="J_dom_sf"/>
</dbReference>
<name>A0AAV7JML3_9METZ</name>
<dbReference type="AlphaFoldDB" id="A0AAV7JML3"/>
<dbReference type="InterPro" id="IPR001623">
    <property type="entry name" value="DnaJ_domain"/>
</dbReference>
<dbReference type="PANTHER" id="PTHR24075">
    <property type="entry name" value="SEC63 DOMAIN-CONTAINING"/>
    <property type="match status" value="1"/>
</dbReference>
<proteinExistence type="predicted"/>
<keyword evidence="1" id="KW-0812">Transmembrane</keyword>
<keyword evidence="4" id="KW-1185">Reference proteome</keyword>
<evidence type="ECO:0000313" key="4">
    <source>
        <dbReference type="Proteomes" id="UP001165289"/>
    </source>
</evidence>
<dbReference type="Gene3D" id="1.10.287.110">
    <property type="entry name" value="DnaJ domain"/>
    <property type="match status" value="1"/>
</dbReference>
<dbReference type="SMART" id="SM00271">
    <property type="entry name" value="DnaJ"/>
    <property type="match status" value="1"/>
</dbReference>
<evidence type="ECO:0000313" key="3">
    <source>
        <dbReference type="EMBL" id="KAI6650161.1"/>
    </source>
</evidence>
<reference evidence="3 4" key="1">
    <citation type="journal article" date="2023" name="BMC Biol.">
        <title>The compact genome of the sponge Oopsacas minuta (Hexactinellida) is lacking key metazoan core genes.</title>
        <authorList>
            <person name="Santini S."/>
            <person name="Schenkelaars Q."/>
            <person name="Jourda C."/>
            <person name="Duchesne M."/>
            <person name="Belahbib H."/>
            <person name="Rocher C."/>
            <person name="Selva M."/>
            <person name="Riesgo A."/>
            <person name="Vervoort M."/>
            <person name="Leys S.P."/>
            <person name="Kodjabachian L."/>
            <person name="Le Bivic A."/>
            <person name="Borchiellini C."/>
            <person name="Claverie J.M."/>
            <person name="Renard E."/>
        </authorList>
    </citation>
    <scope>NUCLEOTIDE SEQUENCE [LARGE SCALE GENOMIC DNA]</scope>
    <source>
        <strain evidence="3">SPO-2</strain>
    </source>
</reference>
<dbReference type="SUPFAM" id="SSF46565">
    <property type="entry name" value="Chaperone J-domain"/>
    <property type="match status" value="1"/>
</dbReference>
<evidence type="ECO:0000256" key="1">
    <source>
        <dbReference type="SAM" id="Phobius"/>
    </source>
</evidence>
<comment type="caution">
    <text evidence="3">The sequence shown here is derived from an EMBL/GenBank/DDBJ whole genome shotgun (WGS) entry which is preliminary data.</text>
</comment>
<evidence type="ECO:0000259" key="2">
    <source>
        <dbReference type="PROSITE" id="PS50076"/>
    </source>
</evidence>
<protein>
    <submittedName>
        <fullName evidence="3">Translocation protein SEC63-like</fullName>
    </submittedName>
</protein>
<dbReference type="EMBL" id="JAKMXF010000313">
    <property type="protein sequence ID" value="KAI6650161.1"/>
    <property type="molecule type" value="Genomic_DNA"/>
</dbReference>
<feature type="domain" description="J" evidence="2">
    <location>
        <begin position="89"/>
        <end position="152"/>
    </location>
</feature>
<dbReference type="PANTHER" id="PTHR24075:SF0">
    <property type="entry name" value="TRANSLOCATION PROTEIN SEC63 HOMOLOG"/>
    <property type="match status" value="1"/>
</dbReference>
<organism evidence="3 4">
    <name type="scientific">Oopsacas minuta</name>
    <dbReference type="NCBI Taxonomy" id="111878"/>
    <lineage>
        <taxon>Eukaryota</taxon>
        <taxon>Metazoa</taxon>
        <taxon>Porifera</taxon>
        <taxon>Hexactinellida</taxon>
        <taxon>Hexasterophora</taxon>
        <taxon>Lyssacinosida</taxon>
        <taxon>Leucopsacidae</taxon>
        <taxon>Oopsacas</taxon>
    </lineage>
</organism>
<feature type="transmembrane region" description="Helical" evidence="1">
    <location>
        <begin position="177"/>
        <end position="198"/>
    </location>
</feature>
<dbReference type="GO" id="GO:0008320">
    <property type="term" value="F:protein transmembrane transporter activity"/>
    <property type="evidence" value="ECO:0007669"/>
    <property type="project" value="TreeGrafter"/>
</dbReference>
<dbReference type="CDD" id="cd06257">
    <property type="entry name" value="DnaJ"/>
    <property type="match status" value="1"/>
</dbReference>
<dbReference type="GO" id="GO:0006614">
    <property type="term" value="P:SRP-dependent cotranslational protein targeting to membrane"/>
    <property type="evidence" value="ECO:0007669"/>
    <property type="project" value="TreeGrafter"/>
</dbReference>
<dbReference type="PROSITE" id="PS50076">
    <property type="entry name" value="DNAJ_2"/>
    <property type="match status" value="1"/>
</dbReference>
<dbReference type="GO" id="GO:0003723">
    <property type="term" value="F:RNA binding"/>
    <property type="evidence" value="ECO:0007669"/>
    <property type="project" value="TreeGrafter"/>
</dbReference>
<dbReference type="GO" id="GO:0031207">
    <property type="term" value="C:Sec62/Sec63 complex"/>
    <property type="evidence" value="ECO:0007669"/>
    <property type="project" value="TreeGrafter"/>
</dbReference>